<reference evidence="7 8" key="1">
    <citation type="journal article" date="2005" name="PLoS Biol.">
        <title>The genomes of Oryza sativa: a history of duplications.</title>
        <authorList>
            <person name="Yu J."/>
            <person name="Wang J."/>
            <person name="Lin W."/>
            <person name="Li S."/>
            <person name="Li H."/>
            <person name="Zhou J."/>
            <person name="Ni P."/>
            <person name="Dong W."/>
            <person name="Hu S."/>
            <person name="Zeng C."/>
            <person name="Zhang J."/>
            <person name="Zhang Y."/>
            <person name="Li R."/>
            <person name="Xu Z."/>
            <person name="Li S."/>
            <person name="Li X."/>
            <person name="Zheng H."/>
            <person name="Cong L."/>
            <person name="Lin L."/>
            <person name="Yin J."/>
            <person name="Geng J."/>
            <person name="Li G."/>
            <person name="Shi J."/>
            <person name="Liu J."/>
            <person name="Lv H."/>
            <person name="Li J."/>
            <person name="Wang J."/>
            <person name="Deng Y."/>
            <person name="Ran L."/>
            <person name="Shi X."/>
            <person name="Wang X."/>
            <person name="Wu Q."/>
            <person name="Li C."/>
            <person name="Ren X."/>
            <person name="Wang J."/>
            <person name="Wang X."/>
            <person name="Li D."/>
            <person name="Liu D."/>
            <person name="Zhang X."/>
            <person name="Ji Z."/>
            <person name="Zhao W."/>
            <person name="Sun Y."/>
            <person name="Zhang Z."/>
            <person name="Bao J."/>
            <person name="Han Y."/>
            <person name="Dong L."/>
            <person name="Ji J."/>
            <person name="Chen P."/>
            <person name="Wu S."/>
            <person name="Liu J."/>
            <person name="Xiao Y."/>
            <person name="Bu D."/>
            <person name="Tan J."/>
            <person name="Yang L."/>
            <person name="Ye C."/>
            <person name="Zhang J."/>
            <person name="Xu J."/>
            <person name="Zhou Y."/>
            <person name="Yu Y."/>
            <person name="Zhang B."/>
            <person name="Zhuang S."/>
            <person name="Wei H."/>
            <person name="Liu B."/>
            <person name="Lei M."/>
            <person name="Yu H."/>
            <person name="Li Y."/>
            <person name="Xu H."/>
            <person name="Wei S."/>
            <person name="He X."/>
            <person name="Fang L."/>
            <person name="Zhang Z."/>
            <person name="Zhang Y."/>
            <person name="Huang X."/>
            <person name="Su Z."/>
            <person name="Tong W."/>
            <person name="Li J."/>
            <person name="Tong Z."/>
            <person name="Li S."/>
            <person name="Ye J."/>
            <person name="Wang L."/>
            <person name="Fang L."/>
            <person name="Lei T."/>
            <person name="Chen C."/>
            <person name="Chen H."/>
            <person name="Xu Z."/>
            <person name="Li H."/>
            <person name="Huang H."/>
            <person name="Zhang F."/>
            <person name="Xu H."/>
            <person name="Li N."/>
            <person name="Zhao C."/>
            <person name="Li S."/>
            <person name="Dong L."/>
            <person name="Huang Y."/>
            <person name="Li L."/>
            <person name="Xi Y."/>
            <person name="Qi Q."/>
            <person name="Li W."/>
            <person name="Zhang B."/>
            <person name="Hu W."/>
            <person name="Zhang Y."/>
            <person name="Tian X."/>
            <person name="Jiao Y."/>
            <person name="Liang X."/>
            <person name="Jin J."/>
            <person name="Gao L."/>
            <person name="Zheng W."/>
            <person name="Hao B."/>
            <person name="Liu S."/>
            <person name="Wang W."/>
            <person name="Yuan L."/>
            <person name="Cao M."/>
            <person name="McDermott J."/>
            <person name="Samudrala R."/>
            <person name="Wang J."/>
            <person name="Wong G.K."/>
            <person name="Yang H."/>
        </authorList>
    </citation>
    <scope>NUCLEOTIDE SEQUENCE [LARGE SCALE GENOMIC DNA]</scope>
    <source>
        <strain evidence="8">cv. 93-11</strain>
    </source>
</reference>
<evidence type="ECO:0000256" key="5">
    <source>
        <dbReference type="SAM" id="Coils"/>
    </source>
</evidence>
<dbReference type="STRING" id="39946.B8B9Z7"/>
<dbReference type="InterPro" id="IPR006447">
    <property type="entry name" value="Myb_dom_plants"/>
</dbReference>
<dbReference type="Gene3D" id="1.10.10.60">
    <property type="entry name" value="Homeodomain-like"/>
    <property type="match status" value="1"/>
</dbReference>
<sequence length="254" mass="28110">MPSGSAATGPARREGGEHARPWMGERVVFAGKVERMLLVVDQQELVHFLVALLLCKSALFRLKVDSEATPKTIMRTMGVKGLTLFHLKSHLQKYRLGKQSGKEMAEQSKDASYILGAQSGTNLSPTVPTPDLKESQELKEALRAQMEVQRKLHEQVEVQRHVQIRMEAYQNYIDTLLEKACNIVSEQLNGFSISDHDLTSAGVMLSSSDTLSPSIFHQLSVSSISLHSPGGKSSPFAADADLFFQKAPEKRKSY</sequence>
<dbReference type="PANTHER" id="PTHR31499:SF76">
    <property type="entry name" value="OS08G0346400 PROTEIN"/>
    <property type="match status" value="1"/>
</dbReference>
<accession>B8B9Z7</accession>
<dbReference type="PANTHER" id="PTHR31499">
    <property type="entry name" value="MYB FAMILY TRANSCRIPTION FACTOR PHL11"/>
    <property type="match status" value="1"/>
</dbReference>
<dbReference type="EMBL" id="CM000133">
    <property type="protein sequence ID" value="EEC83436.1"/>
    <property type="molecule type" value="Genomic_DNA"/>
</dbReference>
<dbReference type="GO" id="GO:0003700">
    <property type="term" value="F:DNA-binding transcription factor activity"/>
    <property type="evidence" value="ECO:0007669"/>
    <property type="project" value="InterPro"/>
</dbReference>
<feature type="domain" description="MYB-CC type transcription factor LHEQLE-containing" evidence="6">
    <location>
        <begin position="137"/>
        <end position="182"/>
    </location>
</feature>
<evidence type="ECO:0000256" key="4">
    <source>
        <dbReference type="ARBA" id="ARBA00023242"/>
    </source>
</evidence>
<dbReference type="Gramene" id="BGIOSGA028510-TA">
    <property type="protein sequence ID" value="BGIOSGA028510-PA"/>
    <property type="gene ID" value="BGIOSGA028510"/>
</dbReference>
<dbReference type="AlphaFoldDB" id="B8B9Z7"/>
<evidence type="ECO:0000313" key="7">
    <source>
        <dbReference type="EMBL" id="EEC83436.1"/>
    </source>
</evidence>
<dbReference type="GO" id="GO:0003677">
    <property type="term" value="F:DNA binding"/>
    <property type="evidence" value="ECO:0007669"/>
    <property type="project" value="UniProtKB-KW"/>
</dbReference>
<evidence type="ECO:0000259" key="6">
    <source>
        <dbReference type="Pfam" id="PF14379"/>
    </source>
</evidence>
<protein>
    <recommendedName>
        <fullName evidence="6">MYB-CC type transcription factor LHEQLE-containing domain-containing protein</fullName>
    </recommendedName>
</protein>
<dbReference type="InterPro" id="IPR009057">
    <property type="entry name" value="Homeodomain-like_sf"/>
</dbReference>
<dbReference type="OMA" id="MSFTHYY"/>
<evidence type="ECO:0000256" key="3">
    <source>
        <dbReference type="ARBA" id="ARBA00023163"/>
    </source>
</evidence>
<keyword evidence="3" id="KW-0804">Transcription</keyword>
<keyword evidence="2" id="KW-0238">DNA-binding</keyword>
<keyword evidence="1" id="KW-0805">Transcription regulation</keyword>
<keyword evidence="5" id="KW-0175">Coiled coil</keyword>
<dbReference type="NCBIfam" id="TIGR01557">
    <property type="entry name" value="myb_SHAQKYF"/>
    <property type="match status" value="1"/>
</dbReference>
<organism evidence="7 8">
    <name type="scientific">Oryza sativa subsp. indica</name>
    <name type="common">Rice</name>
    <dbReference type="NCBI Taxonomy" id="39946"/>
    <lineage>
        <taxon>Eukaryota</taxon>
        <taxon>Viridiplantae</taxon>
        <taxon>Streptophyta</taxon>
        <taxon>Embryophyta</taxon>
        <taxon>Tracheophyta</taxon>
        <taxon>Spermatophyta</taxon>
        <taxon>Magnoliopsida</taxon>
        <taxon>Liliopsida</taxon>
        <taxon>Poales</taxon>
        <taxon>Poaceae</taxon>
        <taxon>BOP clade</taxon>
        <taxon>Oryzoideae</taxon>
        <taxon>Oryzeae</taxon>
        <taxon>Oryzinae</taxon>
        <taxon>Oryza</taxon>
        <taxon>Oryza sativa</taxon>
    </lineage>
</organism>
<dbReference type="SUPFAM" id="SSF46689">
    <property type="entry name" value="Homeodomain-like"/>
    <property type="match status" value="1"/>
</dbReference>
<keyword evidence="8" id="KW-1185">Reference proteome</keyword>
<keyword evidence="4" id="KW-0539">Nucleus</keyword>
<dbReference type="HOGENOM" id="CLU_053944_1_1_1"/>
<dbReference type="InterPro" id="IPR025756">
    <property type="entry name" value="Myb_CC_LHEQLE"/>
</dbReference>
<gene>
    <name evidence="7" type="ORF">OsI_28907</name>
</gene>
<dbReference type="InterPro" id="IPR046955">
    <property type="entry name" value="PHR1-like"/>
</dbReference>
<evidence type="ECO:0000313" key="8">
    <source>
        <dbReference type="Proteomes" id="UP000007015"/>
    </source>
</evidence>
<feature type="coiled-coil region" evidence="5">
    <location>
        <begin position="132"/>
        <end position="159"/>
    </location>
</feature>
<name>B8B9Z7_ORYSI</name>
<dbReference type="Pfam" id="PF14379">
    <property type="entry name" value="Myb_CC_LHEQLE"/>
    <property type="match status" value="1"/>
</dbReference>
<evidence type="ECO:0000256" key="2">
    <source>
        <dbReference type="ARBA" id="ARBA00023125"/>
    </source>
</evidence>
<dbReference type="Proteomes" id="UP000007015">
    <property type="component" value="Chromosome 8"/>
</dbReference>
<evidence type="ECO:0000256" key="1">
    <source>
        <dbReference type="ARBA" id="ARBA00023015"/>
    </source>
</evidence>
<proteinExistence type="predicted"/>